<evidence type="ECO:0000313" key="1">
    <source>
        <dbReference type="EMBL" id="KAF2480915.1"/>
    </source>
</evidence>
<sequence length="218" mass="23458">MSPWTVIARLRCSELIPDRVLAVIALELQQRPTTREGLLDCHARAENAQGYVEWVCGCIGRAMPWAKGRLAASADALCSELKEGKKPPAAGNDTGGLEAWDGTTKLQLARALERACKRPPPLGSTTCRLSCMPVRRAVAAGGTPPSPLILDETLLRVGLGMRPHLLSPFTPPSSSDQWAGSVPTIQRYTVPDTTCLHLGIHNMLPLPTNALSKQIRLG</sequence>
<dbReference type="AlphaFoldDB" id="A0A6A6PLY2"/>
<gene>
    <name evidence="1" type="ORF">BDY17DRAFT_202524</name>
</gene>
<accession>A0A6A6PLY2</accession>
<protein>
    <submittedName>
        <fullName evidence="1">Uncharacterized protein</fullName>
    </submittedName>
</protein>
<proteinExistence type="predicted"/>
<evidence type="ECO:0000313" key="2">
    <source>
        <dbReference type="Proteomes" id="UP000799767"/>
    </source>
</evidence>
<dbReference type="EMBL" id="MU001639">
    <property type="protein sequence ID" value="KAF2480915.1"/>
    <property type="molecule type" value="Genomic_DNA"/>
</dbReference>
<dbReference type="GeneID" id="54471118"/>
<name>A0A6A6PLY2_9PEZI</name>
<keyword evidence="2" id="KW-1185">Reference proteome</keyword>
<dbReference type="Proteomes" id="UP000799767">
    <property type="component" value="Unassembled WGS sequence"/>
</dbReference>
<organism evidence="1 2">
    <name type="scientific">Neohortaea acidophila</name>
    <dbReference type="NCBI Taxonomy" id="245834"/>
    <lineage>
        <taxon>Eukaryota</taxon>
        <taxon>Fungi</taxon>
        <taxon>Dikarya</taxon>
        <taxon>Ascomycota</taxon>
        <taxon>Pezizomycotina</taxon>
        <taxon>Dothideomycetes</taxon>
        <taxon>Dothideomycetidae</taxon>
        <taxon>Mycosphaerellales</taxon>
        <taxon>Teratosphaeriaceae</taxon>
        <taxon>Neohortaea</taxon>
    </lineage>
</organism>
<reference evidence="1" key="1">
    <citation type="journal article" date="2020" name="Stud. Mycol.">
        <title>101 Dothideomycetes genomes: a test case for predicting lifestyles and emergence of pathogens.</title>
        <authorList>
            <person name="Haridas S."/>
            <person name="Albert R."/>
            <person name="Binder M."/>
            <person name="Bloem J."/>
            <person name="Labutti K."/>
            <person name="Salamov A."/>
            <person name="Andreopoulos B."/>
            <person name="Baker S."/>
            <person name="Barry K."/>
            <person name="Bills G."/>
            <person name="Bluhm B."/>
            <person name="Cannon C."/>
            <person name="Castanera R."/>
            <person name="Culley D."/>
            <person name="Daum C."/>
            <person name="Ezra D."/>
            <person name="Gonzalez J."/>
            <person name="Henrissat B."/>
            <person name="Kuo A."/>
            <person name="Liang C."/>
            <person name="Lipzen A."/>
            <person name="Lutzoni F."/>
            <person name="Magnuson J."/>
            <person name="Mondo S."/>
            <person name="Nolan M."/>
            <person name="Ohm R."/>
            <person name="Pangilinan J."/>
            <person name="Park H.-J."/>
            <person name="Ramirez L."/>
            <person name="Alfaro M."/>
            <person name="Sun H."/>
            <person name="Tritt A."/>
            <person name="Yoshinaga Y."/>
            <person name="Zwiers L.-H."/>
            <person name="Turgeon B."/>
            <person name="Goodwin S."/>
            <person name="Spatafora J."/>
            <person name="Crous P."/>
            <person name="Grigoriev I."/>
        </authorList>
    </citation>
    <scope>NUCLEOTIDE SEQUENCE</scope>
    <source>
        <strain evidence="1">CBS 113389</strain>
    </source>
</reference>
<dbReference type="RefSeq" id="XP_033587485.1">
    <property type="nucleotide sequence ID" value="XM_033730116.1"/>
</dbReference>